<dbReference type="Proteomes" id="UP001149860">
    <property type="component" value="Chromosome"/>
</dbReference>
<evidence type="ECO:0000313" key="2">
    <source>
        <dbReference type="Proteomes" id="UP001149860"/>
    </source>
</evidence>
<name>A0ACD5DBV7_9LACO</name>
<reference evidence="1" key="1">
    <citation type="submission" date="2024-08" db="EMBL/GenBank/DDBJ databases">
        <title>Lentilactobacillus sp. nov., isolated from tree bark.</title>
        <authorList>
            <person name="Phuengjayaem S."/>
            <person name="Tanasupawat S."/>
        </authorList>
    </citation>
    <scope>NUCLEOTIDE SEQUENCE</scope>
    <source>
        <strain evidence="1">SPB1-3</strain>
    </source>
</reference>
<sequence length="155" mass="17365">MHVEVKIPEHVIIDVDDAKIVITRLGVRSFLNRGQNGEQVIPLSSVIGINFKRSKLIAGQINFVTAAGNQKTNGFGALPGFSNGAFNKANNVVFREIHNDEIEQIKNFVEDYLLNHNSENKLSDADELKKFKALLDDGTITQKEFNNKKKQILDM</sequence>
<protein>
    <submittedName>
        <fullName evidence="1">SHOCT domain-containing protein</fullName>
    </submittedName>
</protein>
<evidence type="ECO:0000313" key="1">
    <source>
        <dbReference type="EMBL" id="XFD38783.1"/>
    </source>
</evidence>
<gene>
    <name evidence="1" type="ORF">O0236_004935</name>
</gene>
<dbReference type="EMBL" id="CP168151">
    <property type="protein sequence ID" value="XFD38783.1"/>
    <property type="molecule type" value="Genomic_DNA"/>
</dbReference>
<proteinExistence type="predicted"/>
<keyword evidence="2" id="KW-1185">Reference proteome</keyword>
<organism evidence="1 2">
    <name type="scientific">Lentilactobacillus terminaliae</name>
    <dbReference type="NCBI Taxonomy" id="3003483"/>
    <lineage>
        <taxon>Bacteria</taxon>
        <taxon>Bacillati</taxon>
        <taxon>Bacillota</taxon>
        <taxon>Bacilli</taxon>
        <taxon>Lactobacillales</taxon>
        <taxon>Lactobacillaceae</taxon>
        <taxon>Lentilactobacillus</taxon>
    </lineage>
</organism>
<accession>A0ACD5DBV7</accession>